<accession>W2TIC8</accession>
<evidence type="ECO:0000313" key="2">
    <source>
        <dbReference type="EMBL" id="ETN81850.1"/>
    </source>
</evidence>
<evidence type="ECO:0000256" key="1">
    <source>
        <dbReference type="SAM" id="MobiDB-lite"/>
    </source>
</evidence>
<name>W2TIC8_NECAM</name>
<feature type="region of interest" description="Disordered" evidence="1">
    <location>
        <begin position="38"/>
        <end position="64"/>
    </location>
</feature>
<evidence type="ECO:0000313" key="3">
    <source>
        <dbReference type="Proteomes" id="UP000053676"/>
    </source>
</evidence>
<dbReference type="EMBL" id="KI658623">
    <property type="protein sequence ID" value="ETN81850.1"/>
    <property type="molecule type" value="Genomic_DNA"/>
</dbReference>
<reference evidence="3" key="1">
    <citation type="journal article" date="2014" name="Nat. Genet.">
        <title>Genome of the human hookworm Necator americanus.</title>
        <authorList>
            <person name="Tang Y.T."/>
            <person name="Gao X."/>
            <person name="Rosa B.A."/>
            <person name="Abubucker S."/>
            <person name="Hallsworth-Pepin K."/>
            <person name="Martin J."/>
            <person name="Tyagi R."/>
            <person name="Heizer E."/>
            <person name="Zhang X."/>
            <person name="Bhonagiri-Palsikar V."/>
            <person name="Minx P."/>
            <person name="Warren W.C."/>
            <person name="Wang Q."/>
            <person name="Zhan B."/>
            <person name="Hotez P.J."/>
            <person name="Sternberg P.W."/>
            <person name="Dougall A."/>
            <person name="Gaze S.T."/>
            <person name="Mulvenna J."/>
            <person name="Sotillo J."/>
            <person name="Ranganathan S."/>
            <person name="Rabelo E.M."/>
            <person name="Wilson R.K."/>
            <person name="Felgner P.L."/>
            <person name="Bethony J."/>
            <person name="Hawdon J.M."/>
            <person name="Gasser R.B."/>
            <person name="Loukas A."/>
            <person name="Mitreva M."/>
        </authorList>
    </citation>
    <scope>NUCLEOTIDE SEQUENCE [LARGE SCALE GENOMIC DNA]</scope>
</reference>
<proteinExistence type="predicted"/>
<organism evidence="2 3">
    <name type="scientific">Necator americanus</name>
    <name type="common">Human hookworm</name>
    <dbReference type="NCBI Taxonomy" id="51031"/>
    <lineage>
        <taxon>Eukaryota</taxon>
        <taxon>Metazoa</taxon>
        <taxon>Ecdysozoa</taxon>
        <taxon>Nematoda</taxon>
        <taxon>Chromadorea</taxon>
        <taxon>Rhabditida</taxon>
        <taxon>Rhabditina</taxon>
        <taxon>Rhabditomorpha</taxon>
        <taxon>Strongyloidea</taxon>
        <taxon>Ancylostomatidae</taxon>
        <taxon>Bunostominae</taxon>
        <taxon>Necator</taxon>
    </lineage>
</organism>
<dbReference type="Proteomes" id="UP000053676">
    <property type="component" value="Unassembled WGS sequence"/>
</dbReference>
<sequence length="79" mass="8380">MPSFEGHGAVEPAAGLNTVHKFFICALESCVVGFPRSSPTHPSLLHTQPHQSNELSSSQPQQGRMFVADTCNTSAGVTN</sequence>
<dbReference type="AlphaFoldDB" id="W2TIC8"/>
<feature type="compositionally biased region" description="Polar residues" evidence="1">
    <location>
        <begin position="38"/>
        <end position="62"/>
    </location>
</feature>
<dbReference type="KEGG" id="nai:NECAME_00200"/>
<keyword evidence="3" id="KW-1185">Reference proteome</keyword>
<gene>
    <name evidence="2" type="ORF">NECAME_00200</name>
</gene>
<protein>
    <submittedName>
        <fullName evidence="2">Uncharacterized protein</fullName>
    </submittedName>
</protein>